<evidence type="ECO:0000313" key="1">
    <source>
        <dbReference type="EMBL" id="GFY43554.1"/>
    </source>
</evidence>
<dbReference type="EMBL" id="BMAV01003761">
    <property type="protein sequence ID" value="GFY43554.1"/>
    <property type="molecule type" value="Genomic_DNA"/>
</dbReference>
<comment type="caution">
    <text evidence="1">The sequence shown here is derived from an EMBL/GenBank/DDBJ whole genome shotgun (WGS) entry which is preliminary data.</text>
</comment>
<dbReference type="OrthoDB" id="9979538at2759"/>
<organism evidence="1 2">
    <name type="scientific">Trichonephila inaurata madagascariensis</name>
    <dbReference type="NCBI Taxonomy" id="2747483"/>
    <lineage>
        <taxon>Eukaryota</taxon>
        <taxon>Metazoa</taxon>
        <taxon>Ecdysozoa</taxon>
        <taxon>Arthropoda</taxon>
        <taxon>Chelicerata</taxon>
        <taxon>Arachnida</taxon>
        <taxon>Araneae</taxon>
        <taxon>Araneomorphae</taxon>
        <taxon>Entelegynae</taxon>
        <taxon>Araneoidea</taxon>
        <taxon>Nephilidae</taxon>
        <taxon>Trichonephila</taxon>
        <taxon>Trichonephila inaurata</taxon>
    </lineage>
</organism>
<sequence>MTKCKYRKNFNSRSAQLAFMIRSLVGNFEDLGSVAHRPGRGTNQNIRTEVNVETVQQNVAHDPFVSTRRLSSQLCISRTTLHSVLKLDLKMYPWKI</sequence>
<accession>A0A8X6WY90</accession>
<reference evidence="1" key="1">
    <citation type="submission" date="2020-08" db="EMBL/GenBank/DDBJ databases">
        <title>Multicomponent nature underlies the extraordinary mechanical properties of spider dragline silk.</title>
        <authorList>
            <person name="Kono N."/>
            <person name="Nakamura H."/>
            <person name="Mori M."/>
            <person name="Yoshida Y."/>
            <person name="Ohtoshi R."/>
            <person name="Malay A.D."/>
            <person name="Moran D.A.P."/>
            <person name="Tomita M."/>
            <person name="Numata K."/>
            <person name="Arakawa K."/>
        </authorList>
    </citation>
    <scope>NUCLEOTIDE SEQUENCE</scope>
</reference>
<proteinExistence type="predicted"/>
<name>A0A8X6WY90_9ARAC</name>
<dbReference type="AlphaFoldDB" id="A0A8X6WY90"/>
<evidence type="ECO:0000313" key="2">
    <source>
        <dbReference type="Proteomes" id="UP000886998"/>
    </source>
</evidence>
<protein>
    <recommendedName>
        <fullName evidence="3">Transposase</fullName>
    </recommendedName>
</protein>
<dbReference type="Proteomes" id="UP000886998">
    <property type="component" value="Unassembled WGS sequence"/>
</dbReference>
<evidence type="ECO:0008006" key="3">
    <source>
        <dbReference type="Google" id="ProtNLM"/>
    </source>
</evidence>
<keyword evidence="2" id="KW-1185">Reference proteome</keyword>
<gene>
    <name evidence="1" type="ORF">TNIN_422801</name>
</gene>